<evidence type="ECO:0000256" key="6">
    <source>
        <dbReference type="PROSITE-ProRule" id="PRU01023"/>
    </source>
</evidence>
<keyword evidence="1" id="KW-0963">Cytoplasm</keyword>
<dbReference type="InterPro" id="IPR027391">
    <property type="entry name" value="Nol1_Nop2_Fmu_2"/>
</dbReference>
<feature type="domain" description="SAM-dependent MTase RsmB/NOP-type" evidence="7">
    <location>
        <begin position="1"/>
        <end position="281"/>
    </location>
</feature>
<name>A0A1T4KPA1_9BACT</name>
<dbReference type="PANTHER" id="PTHR22807">
    <property type="entry name" value="NOP2 YEAST -RELATED NOL1/NOP2/FMU SUN DOMAIN-CONTAINING"/>
    <property type="match status" value="1"/>
</dbReference>
<accession>A0A1T4KPA1</accession>
<keyword evidence="2 6" id="KW-0489">Methyltransferase</keyword>
<feature type="binding site" evidence="6">
    <location>
        <position position="164"/>
    </location>
    <ligand>
        <name>S-adenosyl-L-methionine</name>
        <dbReference type="ChEBI" id="CHEBI:59789"/>
    </ligand>
</feature>
<comment type="similarity">
    <text evidence="6">Belongs to the class I-like SAM-binding methyltransferase superfamily. RsmB/NOP family.</text>
</comment>
<keyword evidence="4 6" id="KW-0949">S-adenosyl-L-methionine</keyword>
<dbReference type="STRING" id="413434.SAMN04488132_10238"/>
<dbReference type="EMBL" id="FUWH01000002">
    <property type="protein sequence ID" value="SJZ44239.1"/>
    <property type="molecule type" value="Genomic_DNA"/>
</dbReference>
<dbReference type="InterPro" id="IPR029063">
    <property type="entry name" value="SAM-dependent_MTases_sf"/>
</dbReference>
<dbReference type="InterPro" id="IPR049560">
    <property type="entry name" value="MeTrfase_RsmB-F_NOP2_cat"/>
</dbReference>
<sequence>MPGFSRADFEAVHASGVQVTSVRLNPAKQPDTFSLPFSGQVPWCRDGRYLSERPSFTFDPIFHAGAYYVQEASSMFLWHALQATITEPAGMKVLDLCAAPGGKSTLAATYFEKGLVVSNEVIRARAAVLAENTAKWGTGNIIVTNNDPAHFQPFGDYFDAMIIDAPCSGSGLFRKDPDAVTEWSEGNVELCSQRQQRILADSLPALKEGGMLYYSTCSYSQAENEDIADWLIREMDMESVEIPVEEWGIITTRSEQGAYGYRFYPHRLNGEGFFMAVFRKKGAGSSGRLKEQQLVLPGKQEMQQLADFMPLPAGYAYFKQAESIRAIPEQWLTDLKMLAARLYIRRAGTEIGSIKGKDVIPAHELALSLFPLGHFPALNLQKEDALQYLRRKEFSAEGVKGWNLIRCEGLPLGWVKVLPNRVNNYYPAEWRILKN</sequence>
<dbReference type="GO" id="GO:0003723">
    <property type="term" value="F:RNA binding"/>
    <property type="evidence" value="ECO:0007669"/>
    <property type="project" value="UniProtKB-UniRule"/>
</dbReference>
<dbReference type="Pfam" id="PF01189">
    <property type="entry name" value="Methyltr_RsmB-F"/>
    <property type="match status" value="1"/>
</dbReference>
<dbReference type="GO" id="GO:0008173">
    <property type="term" value="F:RNA methyltransferase activity"/>
    <property type="evidence" value="ECO:0007669"/>
    <property type="project" value="InterPro"/>
</dbReference>
<keyword evidence="5 6" id="KW-0694">RNA-binding</keyword>
<dbReference type="CDD" id="cd02440">
    <property type="entry name" value="AdoMet_MTases"/>
    <property type="match status" value="1"/>
</dbReference>
<dbReference type="Gene3D" id="3.40.50.150">
    <property type="entry name" value="Vaccinia Virus protein VP39"/>
    <property type="match status" value="1"/>
</dbReference>
<evidence type="ECO:0000313" key="9">
    <source>
        <dbReference type="Proteomes" id="UP000190888"/>
    </source>
</evidence>
<dbReference type="InterPro" id="IPR031341">
    <property type="entry name" value="Methyltr_RsmF_N"/>
</dbReference>
<dbReference type="Gene3D" id="3.30.70.1170">
    <property type="entry name" value="Sun protein, domain 3"/>
    <property type="match status" value="1"/>
</dbReference>
<dbReference type="PRINTS" id="PR02008">
    <property type="entry name" value="RCMTFAMILY"/>
</dbReference>
<feature type="active site" description="Nucleophile" evidence="6">
    <location>
        <position position="217"/>
    </location>
</feature>
<proteinExistence type="inferred from homology"/>
<feature type="binding site" evidence="6">
    <location>
        <position position="120"/>
    </location>
    <ligand>
        <name>S-adenosyl-L-methionine</name>
        <dbReference type="ChEBI" id="CHEBI:59789"/>
    </ligand>
</feature>
<evidence type="ECO:0000256" key="5">
    <source>
        <dbReference type="ARBA" id="ARBA00022884"/>
    </source>
</evidence>
<gene>
    <name evidence="8" type="ORF">SAMN04488132_10238</name>
</gene>
<keyword evidence="9" id="KW-1185">Reference proteome</keyword>
<dbReference type="PANTHER" id="PTHR22807:SF30">
    <property type="entry name" value="28S RRNA (CYTOSINE(4447)-C(5))-METHYLTRANSFERASE-RELATED"/>
    <property type="match status" value="1"/>
</dbReference>
<dbReference type="Pfam" id="PF13636">
    <property type="entry name" value="Methyltranf_PUA"/>
    <property type="match status" value="1"/>
</dbReference>
<dbReference type="InterPro" id="IPR001678">
    <property type="entry name" value="MeTrfase_RsmB-F_NOP2_dom"/>
</dbReference>
<reference evidence="8 9" key="1">
    <citation type="submission" date="2017-02" db="EMBL/GenBank/DDBJ databases">
        <authorList>
            <person name="Peterson S.W."/>
        </authorList>
    </citation>
    <scope>NUCLEOTIDE SEQUENCE [LARGE SCALE GENOMIC DNA]</scope>
    <source>
        <strain evidence="8 9">DSM 22335</strain>
    </source>
</reference>
<dbReference type="AlphaFoldDB" id="A0A1T4KPA1"/>
<keyword evidence="3 6" id="KW-0808">Transferase</keyword>
<evidence type="ECO:0000259" key="7">
    <source>
        <dbReference type="PROSITE" id="PS51686"/>
    </source>
</evidence>
<dbReference type="Pfam" id="PF17125">
    <property type="entry name" value="Methyltr_RsmF_N"/>
    <property type="match status" value="1"/>
</dbReference>
<evidence type="ECO:0000313" key="8">
    <source>
        <dbReference type="EMBL" id="SJZ44239.1"/>
    </source>
</evidence>
<evidence type="ECO:0000256" key="1">
    <source>
        <dbReference type="ARBA" id="ARBA00022490"/>
    </source>
</evidence>
<feature type="binding site" evidence="6">
    <location>
        <position position="147"/>
    </location>
    <ligand>
        <name>S-adenosyl-L-methionine</name>
        <dbReference type="ChEBI" id="CHEBI:59789"/>
    </ligand>
</feature>
<dbReference type="Gene3D" id="2.30.130.60">
    <property type="match status" value="1"/>
</dbReference>
<protein>
    <submittedName>
        <fullName evidence="8">RNA-binding PUA-like domain of methyltransferase RsmF</fullName>
    </submittedName>
</protein>
<evidence type="ECO:0000256" key="2">
    <source>
        <dbReference type="ARBA" id="ARBA00022603"/>
    </source>
</evidence>
<feature type="binding site" evidence="6">
    <location>
        <begin position="97"/>
        <end position="103"/>
    </location>
    <ligand>
        <name>S-adenosyl-L-methionine</name>
        <dbReference type="ChEBI" id="CHEBI:59789"/>
    </ligand>
</feature>
<dbReference type="PROSITE" id="PS51686">
    <property type="entry name" value="SAM_MT_RSMB_NOP"/>
    <property type="match status" value="1"/>
</dbReference>
<organism evidence="8 9">
    <name type="scientific">Sediminibacterium ginsengisoli</name>
    <dbReference type="NCBI Taxonomy" id="413434"/>
    <lineage>
        <taxon>Bacteria</taxon>
        <taxon>Pseudomonadati</taxon>
        <taxon>Bacteroidota</taxon>
        <taxon>Chitinophagia</taxon>
        <taxon>Chitinophagales</taxon>
        <taxon>Chitinophagaceae</taxon>
        <taxon>Sediminibacterium</taxon>
    </lineage>
</organism>
<evidence type="ECO:0000256" key="3">
    <source>
        <dbReference type="ARBA" id="ARBA00022679"/>
    </source>
</evidence>
<dbReference type="Proteomes" id="UP000190888">
    <property type="component" value="Unassembled WGS sequence"/>
</dbReference>
<evidence type="ECO:0000256" key="4">
    <source>
        <dbReference type="ARBA" id="ARBA00022691"/>
    </source>
</evidence>
<dbReference type="SUPFAM" id="SSF53335">
    <property type="entry name" value="S-adenosyl-L-methionine-dependent methyltransferases"/>
    <property type="match status" value="1"/>
</dbReference>
<dbReference type="InterPro" id="IPR023267">
    <property type="entry name" value="RCMT"/>
</dbReference>
<dbReference type="GO" id="GO:0001510">
    <property type="term" value="P:RNA methylation"/>
    <property type="evidence" value="ECO:0007669"/>
    <property type="project" value="InterPro"/>
</dbReference>